<dbReference type="CDD" id="cd06850">
    <property type="entry name" value="biotinyl_domain"/>
    <property type="match status" value="1"/>
</dbReference>
<evidence type="ECO:0000313" key="4">
    <source>
        <dbReference type="EMBL" id="RZU77971.1"/>
    </source>
</evidence>
<feature type="domain" description="Lipoyl-binding" evidence="3">
    <location>
        <begin position="95"/>
        <end position="170"/>
    </location>
</feature>
<keyword evidence="1" id="KW-0092">Biotin</keyword>
<evidence type="ECO:0000313" key="5">
    <source>
        <dbReference type="Proteomes" id="UP000294114"/>
    </source>
</evidence>
<dbReference type="Gene3D" id="2.40.50.100">
    <property type="match status" value="1"/>
</dbReference>
<organism evidence="4 5">
    <name type="scientific">Micromonospora kangleipakensis</name>
    <dbReference type="NCBI Taxonomy" id="1077942"/>
    <lineage>
        <taxon>Bacteria</taxon>
        <taxon>Bacillati</taxon>
        <taxon>Actinomycetota</taxon>
        <taxon>Actinomycetes</taxon>
        <taxon>Micromonosporales</taxon>
        <taxon>Micromonosporaceae</taxon>
        <taxon>Micromonospora</taxon>
    </lineage>
</organism>
<dbReference type="InterPro" id="IPR050709">
    <property type="entry name" value="Biotin_Carboxyl_Carrier/Decarb"/>
</dbReference>
<evidence type="ECO:0000256" key="2">
    <source>
        <dbReference type="SAM" id="MobiDB-lite"/>
    </source>
</evidence>
<evidence type="ECO:0000256" key="1">
    <source>
        <dbReference type="ARBA" id="ARBA00023267"/>
    </source>
</evidence>
<evidence type="ECO:0000259" key="3">
    <source>
        <dbReference type="PROSITE" id="PS50968"/>
    </source>
</evidence>
<feature type="region of interest" description="Disordered" evidence="2">
    <location>
        <begin position="65"/>
        <end position="88"/>
    </location>
</feature>
<sequence>MPWFAALFLRAFFLRDFFAILCLLVLVTVRPRASAAEVAYRSSGPPGVRGPTELMLVRVASPVVRRGQKRRGGRSAPGGDPGHDWIPFAGTPVEREGRHMAEEIRAEMVANVWKVVASAGDTVSEGDTLVILESMKMEIPVIAESDGVVQQMAVNEGDVVQDGDLIAVIG</sequence>
<dbReference type="AlphaFoldDB" id="A0A4Q8BK61"/>
<comment type="caution">
    <text evidence="4">The sequence shown here is derived from an EMBL/GenBank/DDBJ whole genome shotgun (WGS) entry which is preliminary data.</text>
</comment>
<dbReference type="InterPro" id="IPR000089">
    <property type="entry name" value="Biotin_lipoyl"/>
</dbReference>
<dbReference type="EMBL" id="SHLD01000001">
    <property type="protein sequence ID" value="RZU77971.1"/>
    <property type="molecule type" value="Genomic_DNA"/>
</dbReference>
<dbReference type="InterPro" id="IPR011053">
    <property type="entry name" value="Single_hybrid_motif"/>
</dbReference>
<dbReference type="PROSITE" id="PS50968">
    <property type="entry name" value="BIOTINYL_LIPOYL"/>
    <property type="match status" value="1"/>
</dbReference>
<dbReference type="SUPFAM" id="SSF51230">
    <property type="entry name" value="Single hybrid motif"/>
    <property type="match status" value="1"/>
</dbReference>
<accession>A0A4Q8BK61</accession>
<proteinExistence type="predicted"/>
<dbReference type="PANTHER" id="PTHR45266">
    <property type="entry name" value="OXALOACETATE DECARBOXYLASE ALPHA CHAIN"/>
    <property type="match status" value="1"/>
</dbReference>
<dbReference type="Proteomes" id="UP000294114">
    <property type="component" value="Unassembled WGS sequence"/>
</dbReference>
<dbReference type="FunFam" id="2.40.50.100:FF:000003">
    <property type="entry name" value="Acetyl-CoA carboxylase biotin carboxyl carrier protein"/>
    <property type="match status" value="1"/>
</dbReference>
<dbReference type="Pfam" id="PF00364">
    <property type="entry name" value="Biotin_lipoyl"/>
    <property type="match status" value="1"/>
</dbReference>
<dbReference type="NCBIfam" id="NF004547">
    <property type="entry name" value="PRK05889.1"/>
    <property type="match status" value="1"/>
</dbReference>
<dbReference type="PANTHER" id="PTHR45266:SF3">
    <property type="entry name" value="OXALOACETATE DECARBOXYLASE ALPHA CHAIN"/>
    <property type="match status" value="1"/>
</dbReference>
<name>A0A4Q8BK61_9ACTN</name>
<protein>
    <submittedName>
        <fullName evidence="4">Biotin-dependent enzyme</fullName>
    </submittedName>
</protein>
<gene>
    <name evidence="4" type="ORF">EV384_6715</name>
</gene>
<keyword evidence="5" id="KW-1185">Reference proteome</keyword>
<reference evidence="4 5" key="1">
    <citation type="submission" date="2019-02" db="EMBL/GenBank/DDBJ databases">
        <title>Sequencing the genomes of 1000 actinobacteria strains.</title>
        <authorList>
            <person name="Klenk H.-P."/>
        </authorList>
    </citation>
    <scope>NUCLEOTIDE SEQUENCE [LARGE SCALE GENOMIC DNA]</scope>
    <source>
        <strain evidence="4 5">DSM 45612</strain>
    </source>
</reference>